<dbReference type="Proteomes" id="UP000266841">
    <property type="component" value="Unassembled WGS sequence"/>
</dbReference>
<dbReference type="PANTHER" id="PTHR24113:SF12">
    <property type="entry name" value="RAN GTPASE-ACTIVATING PROTEIN 1"/>
    <property type="match status" value="1"/>
</dbReference>
<dbReference type="InterPro" id="IPR027038">
    <property type="entry name" value="RanGap"/>
</dbReference>
<feature type="coiled-coil region" evidence="4">
    <location>
        <begin position="197"/>
        <end position="264"/>
    </location>
</feature>
<evidence type="ECO:0000256" key="1">
    <source>
        <dbReference type="ARBA" id="ARBA00022468"/>
    </source>
</evidence>
<dbReference type="Gene3D" id="3.80.10.10">
    <property type="entry name" value="Ribonuclease Inhibitor"/>
    <property type="match status" value="1"/>
</dbReference>
<keyword evidence="2" id="KW-0433">Leucine-rich repeat</keyword>
<comment type="caution">
    <text evidence="6">The sequence shown here is derived from an EMBL/GenBank/DDBJ whole genome shotgun (WGS) entry which is preliminary data.</text>
</comment>
<dbReference type="GO" id="GO:0048471">
    <property type="term" value="C:perinuclear region of cytoplasm"/>
    <property type="evidence" value="ECO:0007669"/>
    <property type="project" value="TreeGrafter"/>
</dbReference>
<dbReference type="InterPro" id="IPR032675">
    <property type="entry name" value="LRR_dom_sf"/>
</dbReference>
<keyword evidence="4" id="KW-0175">Coiled coil</keyword>
<proteinExistence type="predicted"/>
<dbReference type="PANTHER" id="PTHR24113">
    <property type="entry name" value="RAN GTPASE-ACTIVATING PROTEIN 1"/>
    <property type="match status" value="1"/>
</dbReference>
<dbReference type="AlphaFoldDB" id="K0RY76"/>
<keyword evidence="1" id="KW-0343">GTPase activation</keyword>
<feature type="region of interest" description="Disordered" evidence="5">
    <location>
        <begin position="61"/>
        <end position="106"/>
    </location>
</feature>
<evidence type="ECO:0000256" key="3">
    <source>
        <dbReference type="ARBA" id="ARBA00022737"/>
    </source>
</evidence>
<reference evidence="6 7" key="1">
    <citation type="journal article" date="2012" name="Genome Biol.">
        <title>Genome and low-iron response of an oceanic diatom adapted to chronic iron limitation.</title>
        <authorList>
            <person name="Lommer M."/>
            <person name="Specht M."/>
            <person name="Roy A.S."/>
            <person name="Kraemer L."/>
            <person name="Andreson R."/>
            <person name="Gutowska M.A."/>
            <person name="Wolf J."/>
            <person name="Bergner S.V."/>
            <person name="Schilhabel M.B."/>
            <person name="Klostermeier U.C."/>
            <person name="Beiko R.G."/>
            <person name="Rosenstiel P."/>
            <person name="Hippler M."/>
            <person name="Laroche J."/>
        </authorList>
    </citation>
    <scope>NUCLEOTIDE SEQUENCE [LARGE SCALE GENOMIC DNA]</scope>
    <source>
        <strain evidence="6 7">CCMP1005</strain>
    </source>
</reference>
<dbReference type="GO" id="GO:0031267">
    <property type="term" value="F:small GTPase binding"/>
    <property type="evidence" value="ECO:0007669"/>
    <property type="project" value="TreeGrafter"/>
</dbReference>
<accession>K0RY76</accession>
<dbReference type="EMBL" id="AGNL01036983">
    <property type="protein sequence ID" value="EJK53801.1"/>
    <property type="molecule type" value="Genomic_DNA"/>
</dbReference>
<dbReference type="SUPFAM" id="SSF52047">
    <property type="entry name" value="RNI-like"/>
    <property type="match status" value="1"/>
</dbReference>
<feature type="region of interest" description="Disordered" evidence="5">
    <location>
        <begin position="1"/>
        <end position="38"/>
    </location>
</feature>
<dbReference type="GO" id="GO:0005096">
    <property type="term" value="F:GTPase activator activity"/>
    <property type="evidence" value="ECO:0007669"/>
    <property type="project" value="UniProtKB-KW"/>
</dbReference>
<dbReference type="GO" id="GO:0005829">
    <property type="term" value="C:cytosol"/>
    <property type="evidence" value="ECO:0007669"/>
    <property type="project" value="TreeGrafter"/>
</dbReference>
<name>K0RY76_THAOC</name>
<gene>
    <name evidence="6" type="ORF">THAOC_26683</name>
</gene>
<keyword evidence="7" id="KW-1185">Reference proteome</keyword>
<organism evidence="6 7">
    <name type="scientific">Thalassiosira oceanica</name>
    <name type="common">Marine diatom</name>
    <dbReference type="NCBI Taxonomy" id="159749"/>
    <lineage>
        <taxon>Eukaryota</taxon>
        <taxon>Sar</taxon>
        <taxon>Stramenopiles</taxon>
        <taxon>Ochrophyta</taxon>
        <taxon>Bacillariophyta</taxon>
        <taxon>Coscinodiscophyceae</taxon>
        <taxon>Thalassiosirophycidae</taxon>
        <taxon>Thalassiosirales</taxon>
        <taxon>Thalassiosiraceae</taxon>
        <taxon>Thalassiosira</taxon>
    </lineage>
</organism>
<evidence type="ECO:0000256" key="2">
    <source>
        <dbReference type="ARBA" id="ARBA00022614"/>
    </source>
</evidence>
<evidence type="ECO:0000256" key="4">
    <source>
        <dbReference type="SAM" id="Coils"/>
    </source>
</evidence>
<evidence type="ECO:0000313" key="7">
    <source>
        <dbReference type="Proteomes" id="UP000266841"/>
    </source>
</evidence>
<dbReference type="GO" id="GO:0005634">
    <property type="term" value="C:nucleus"/>
    <property type="evidence" value="ECO:0007669"/>
    <property type="project" value="TreeGrafter"/>
</dbReference>
<feature type="region of interest" description="Disordered" evidence="5">
    <location>
        <begin position="120"/>
        <end position="175"/>
    </location>
</feature>
<protein>
    <submittedName>
        <fullName evidence="6">Uncharacterized protein</fullName>
    </submittedName>
</protein>
<dbReference type="GO" id="GO:0006913">
    <property type="term" value="P:nucleocytoplasmic transport"/>
    <property type="evidence" value="ECO:0007669"/>
    <property type="project" value="TreeGrafter"/>
</dbReference>
<dbReference type="OrthoDB" id="106882at2759"/>
<keyword evidence="3" id="KW-0677">Repeat</keyword>
<feature type="non-terminal residue" evidence="6">
    <location>
        <position position="1"/>
    </location>
</feature>
<evidence type="ECO:0000313" key="6">
    <source>
        <dbReference type="EMBL" id="EJK53801.1"/>
    </source>
</evidence>
<feature type="compositionally biased region" description="Polar residues" evidence="5">
    <location>
        <begin position="145"/>
        <end position="155"/>
    </location>
</feature>
<evidence type="ECO:0000256" key="5">
    <source>
        <dbReference type="SAM" id="MobiDB-lite"/>
    </source>
</evidence>
<sequence>PSTRASRASSLELGDLPFGRRPPESRRDPPPLQAVNPFRGLPRHIARVVVRVSVYGDATGRRRRHAAPANQRHTAAAEGNGSSDLASLTRPVRHGHERPHQSTLQGVSVASTATRLELTPATGHVARLRLPEAAGSRDGGLAQGKNMSSNKQSTATKKRRTADSPAPNSDGATATAGDLHGVVAEMKSQLNSLQQWKLSAEARLLQLEAQNEMLARRLEEETIQRGLDITTSVSSAARDIEARHDKLKQQCIFLDEKCTALEETLVDDVLRDPDWEYPEPCPGIDFEELGFDDYNPYLDIRDATTDLRHLSLGHLGPNIAIGCVGDPVLINSDEMAPHWKQLAKAIHLRYPMGQIGASGGGDPTRYVSFANVQIPHSVQSDIARALALKNFRKLTLINNHLGGDQRFIRHILANNASLKELVWDRNVIADARFGHLIQEYNVFESIKIERSCRDSAVGMSLLRSILNASLCNTNLTRIDMESNYIETSGDAFLFDYISKNAPLRYLCLKGNRLNDHDALQIAQALKKNCNLIELNLEDNLITNDGYNTIRRAIWADDLSFNELYHCNHVCQFKPIADIEAHADTNGLRNNTMSMVRRATATSMARARTRDNLSAKIVYDFKNKISTDSLVSSLQMEFGDASLKLTPYILRAIHYYYTVHPISISFEKRVLDTLYGMLRVWVIVRNCTDNAKSKEAQKNSFGALNKRGYYILLWQGSDPPHWD</sequence>